<organism evidence="1 2">
    <name type="scientific">Geodermatophilus poikilotrophus</name>
    <dbReference type="NCBI Taxonomy" id="1333667"/>
    <lineage>
        <taxon>Bacteria</taxon>
        <taxon>Bacillati</taxon>
        <taxon>Actinomycetota</taxon>
        <taxon>Actinomycetes</taxon>
        <taxon>Geodermatophilales</taxon>
        <taxon>Geodermatophilaceae</taxon>
        <taxon>Geodermatophilus</taxon>
    </lineage>
</organism>
<evidence type="ECO:0000313" key="1">
    <source>
        <dbReference type="EMBL" id="SET36864.1"/>
    </source>
</evidence>
<protein>
    <submittedName>
        <fullName evidence="1">Uncharacterized protein</fullName>
    </submittedName>
</protein>
<reference evidence="2" key="1">
    <citation type="submission" date="2016-10" db="EMBL/GenBank/DDBJ databases">
        <authorList>
            <person name="Varghese N."/>
            <person name="Submissions S."/>
        </authorList>
    </citation>
    <scope>NUCLEOTIDE SEQUENCE [LARGE SCALE GENOMIC DNA]</scope>
    <source>
        <strain evidence="2">DSM 44209</strain>
    </source>
</reference>
<name>A0A1I0DX99_9ACTN</name>
<accession>A0A1I0DX99</accession>
<proteinExistence type="predicted"/>
<dbReference type="Proteomes" id="UP000198507">
    <property type="component" value="Unassembled WGS sequence"/>
</dbReference>
<dbReference type="AlphaFoldDB" id="A0A1I0DX99"/>
<sequence length="221" mass="24453">MVDGPPGGFGVQRNPSTTGLSMVIARSTTWWIVWAGVAVEALRRSEAARQVRLAGGSWYPHWRYEMEDGLVAVTGSVFAMEAITRQLTQVDKIVDPQARARWAKQKKDAAWRTREVLKRCIRGGEGQQLGDQWKPLINRRNGVVHFVAEQRPSVPYDGMNIAVEDAEFTAVEAARAVDLLFTTLEGLGTRSKPAVQGHAAGFSGQLEELRERRRVGGVPTM</sequence>
<dbReference type="EMBL" id="FOIE01000004">
    <property type="protein sequence ID" value="SET36864.1"/>
    <property type="molecule type" value="Genomic_DNA"/>
</dbReference>
<evidence type="ECO:0000313" key="2">
    <source>
        <dbReference type="Proteomes" id="UP000198507"/>
    </source>
</evidence>
<gene>
    <name evidence="1" type="ORF">SAMN04488546_2192</name>
</gene>
<keyword evidence="2" id="KW-1185">Reference proteome</keyword>